<dbReference type="RefSeq" id="XP_024313033.1">
    <property type="nucleotide sequence ID" value="XM_024457265.1"/>
</dbReference>
<evidence type="ECO:0000313" key="3">
    <source>
        <dbReference type="EMBL" id="KQK16150.1"/>
    </source>
</evidence>
<gene>
    <name evidence="4" type="primary">LOC112269864</name>
    <name evidence="3" type="ORF">BRADI_1g27070v3</name>
</gene>
<feature type="region of interest" description="Disordered" evidence="1">
    <location>
        <begin position="163"/>
        <end position="192"/>
    </location>
</feature>
<dbReference type="EMBL" id="CM000880">
    <property type="protein sequence ID" value="KQK16150.1"/>
    <property type="molecule type" value="Genomic_DNA"/>
</dbReference>
<sequence>MGEKAVWNEANVKHFVDICKEEVLAGNRPTTYLNNKGWKNLEDKFAAKTGKKLTKTQFKNKWDNMKQSYTWFMELKNAATGLGWIDATNTVDASKEWWDEHLWKCNNPEKGIKCNHVRFRKRGPSQLHDLDILFSNAHVTRVTVACPGDLSSDDSEDDYIMEVEKDDDIDSPKLPSVKKGKETKKRKIEQDKEEKSPFLRLYKTTCAQIGDASKKISDSVSSSSGPSSVNQIPTIAEVMKLVKECGVKEKTALMHTATFLIVKPEFREIFTLLETKEGRLDLLEREHEKQSRHM</sequence>
<dbReference type="PANTHER" id="PTHR47069:SF1">
    <property type="entry name" value="OS03G0580500 PROTEIN"/>
    <property type="match status" value="1"/>
</dbReference>
<dbReference type="GeneID" id="112269864"/>
<evidence type="ECO:0000259" key="2">
    <source>
        <dbReference type="Pfam" id="PF12776"/>
    </source>
</evidence>
<proteinExistence type="predicted"/>
<accession>A0A0Q3NFJ7</accession>
<dbReference type="Gramene" id="KQK16150">
    <property type="protein sequence ID" value="KQK16150"/>
    <property type="gene ID" value="BRADI_1g27070v3"/>
</dbReference>
<dbReference type="InterPro" id="IPR024752">
    <property type="entry name" value="Myb/SANT-like_dom"/>
</dbReference>
<dbReference type="STRING" id="15368.A0A0Q3NFJ7"/>
<name>A0A0Q3NFJ7_BRADI</name>
<dbReference type="KEGG" id="bdi:112269864"/>
<dbReference type="AlphaFoldDB" id="A0A0Q3NFJ7"/>
<protein>
    <recommendedName>
        <fullName evidence="2">Myb/SANT-like domain-containing protein</fullName>
    </recommendedName>
</protein>
<feature type="domain" description="Myb/SANT-like" evidence="2">
    <location>
        <begin position="7"/>
        <end position="101"/>
    </location>
</feature>
<reference evidence="3 4" key="1">
    <citation type="journal article" date="2010" name="Nature">
        <title>Genome sequencing and analysis of the model grass Brachypodium distachyon.</title>
        <authorList>
            <consortium name="International Brachypodium Initiative"/>
        </authorList>
    </citation>
    <scope>NUCLEOTIDE SEQUENCE [LARGE SCALE GENOMIC DNA]</scope>
    <source>
        <strain evidence="3 4">Bd21</strain>
    </source>
</reference>
<dbReference type="PANTHER" id="PTHR47069">
    <property type="match status" value="1"/>
</dbReference>
<dbReference type="Pfam" id="PF12776">
    <property type="entry name" value="Myb_DNA-bind_3"/>
    <property type="match status" value="1"/>
</dbReference>
<dbReference type="Proteomes" id="UP000008810">
    <property type="component" value="Chromosome 1"/>
</dbReference>
<evidence type="ECO:0000256" key="1">
    <source>
        <dbReference type="SAM" id="MobiDB-lite"/>
    </source>
</evidence>
<feature type="compositionally biased region" description="Basic residues" evidence="1">
    <location>
        <begin position="176"/>
        <end position="187"/>
    </location>
</feature>
<evidence type="ECO:0000313" key="5">
    <source>
        <dbReference type="Proteomes" id="UP000008810"/>
    </source>
</evidence>
<reference evidence="4" key="3">
    <citation type="submission" date="2018-08" db="UniProtKB">
        <authorList>
            <consortium name="EnsemblPlants"/>
        </authorList>
    </citation>
    <scope>IDENTIFICATION</scope>
    <source>
        <strain evidence="4">cv. Bd21</strain>
    </source>
</reference>
<reference evidence="3" key="2">
    <citation type="submission" date="2017-06" db="EMBL/GenBank/DDBJ databases">
        <title>WGS assembly of Brachypodium distachyon.</title>
        <authorList>
            <consortium name="The International Brachypodium Initiative"/>
            <person name="Lucas S."/>
            <person name="Harmon-Smith M."/>
            <person name="Lail K."/>
            <person name="Tice H."/>
            <person name="Grimwood J."/>
            <person name="Bruce D."/>
            <person name="Barry K."/>
            <person name="Shu S."/>
            <person name="Lindquist E."/>
            <person name="Wang M."/>
            <person name="Pitluck S."/>
            <person name="Vogel J.P."/>
            <person name="Garvin D.F."/>
            <person name="Mockler T.C."/>
            <person name="Schmutz J."/>
            <person name="Rokhsar D."/>
            <person name="Bevan M.W."/>
        </authorList>
    </citation>
    <scope>NUCLEOTIDE SEQUENCE</scope>
    <source>
        <strain evidence="3">Bd21</strain>
    </source>
</reference>
<evidence type="ECO:0000313" key="4">
    <source>
        <dbReference type="EnsemblPlants" id="KQK16150"/>
    </source>
</evidence>
<keyword evidence="5" id="KW-1185">Reference proteome</keyword>
<dbReference type="EnsemblPlants" id="KQK16150">
    <property type="protein sequence ID" value="KQK16150"/>
    <property type="gene ID" value="BRADI_1g27070v3"/>
</dbReference>
<dbReference type="OrthoDB" id="679580at2759"/>
<organism evidence="3">
    <name type="scientific">Brachypodium distachyon</name>
    <name type="common">Purple false brome</name>
    <name type="synonym">Trachynia distachya</name>
    <dbReference type="NCBI Taxonomy" id="15368"/>
    <lineage>
        <taxon>Eukaryota</taxon>
        <taxon>Viridiplantae</taxon>
        <taxon>Streptophyta</taxon>
        <taxon>Embryophyta</taxon>
        <taxon>Tracheophyta</taxon>
        <taxon>Spermatophyta</taxon>
        <taxon>Magnoliopsida</taxon>
        <taxon>Liliopsida</taxon>
        <taxon>Poales</taxon>
        <taxon>Poaceae</taxon>
        <taxon>BOP clade</taxon>
        <taxon>Pooideae</taxon>
        <taxon>Stipodae</taxon>
        <taxon>Brachypodieae</taxon>
        <taxon>Brachypodium</taxon>
    </lineage>
</organism>